<dbReference type="Pfam" id="PF00534">
    <property type="entry name" value="Glycos_transf_1"/>
    <property type="match status" value="1"/>
</dbReference>
<dbReference type="PANTHER" id="PTHR12526">
    <property type="entry name" value="GLYCOSYLTRANSFERASE"/>
    <property type="match status" value="1"/>
</dbReference>
<proteinExistence type="inferred from homology"/>
<dbReference type="EMBL" id="BAAAVV010000002">
    <property type="protein sequence ID" value="GAA3162045.1"/>
    <property type="molecule type" value="Genomic_DNA"/>
</dbReference>
<feature type="region of interest" description="Disordered" evidence="4">
    <location>
        <begin position="398"/>
        <end position="444"/>
    </location>
</feature>
<evidence type="ECO:0000256" key="4">
    <source>
        <dbReference type="SAM" id="MobiDB-lite"/>
    </source>
</evidence>
<accession>A0ABP6NZ24</accession>
<evidence type="ECO:0000256" key="3">
    <source>
        <dbReference type="ARBA" id="ARBA00022679"/>
    </source>
</evidence>
<gene>
    <name evidence="7" type="ORF">GCM10010531_12200</name>
</gene>
<dbReference type="InterPro" id="IPR028098">
    <property type="entry name" value="Glyco_trans_4-like_N"/>
</dbReference>
<dbReference type="Proteomes" id="UP001499924">
    <property type="component" value="Unassembled WGS sequence"/>
</dbReference>
<evidence type="ECO:0000256" key="1">
    <source>
        <dbReference type="ARBA" id="ARBA00009481"/>
    </source>
</evidence>
<name>A0ABP6NZ24_9ACTN</name>
<feature type="domain" description="Glycosyl transferase family 1" evidence="5">
    <location>
        <begin position="191"/>
        <end position="344"/>
    </location>
</feature>
<dbReference type="SUPFAM" id="SSF53756">
    <property type="entry name" value="UDP-Glycosyltransferase/glycogen phosphorylase"/>
    <property type="match status" value="1"/>
</dbReference>
<feature type="domain" description="Glycosyltransferase subfamily 4-like N-terminal" evidence="6">
    <location>
        <begin position="24"/>
        <end position="179"/>
    </location>
</feature>
<dbReference type="Pfam" id="PF13439">
    <property type="entry name" value="Glyco_transf_4"/>
    <property type="match status" value="1"/>
</dbReference>
<keyword evidence="3" id="KW-0808">Transferase</keyword>
<evidence type="ECO:0000313" key="7">
    <source>
        <dbReference type="EMBL" id="GAA3162045.1"/>
    </source>
</evidence>
<evidence type="ECO:0000259" key="5">
    <source>
        <dbReference type="Pfam" id="PF00534"/>
    </source>
</evidence>
<keyword evidence="2" id="KW-0328">Glycosyltransferase</keyword>
<comment type="caution">
    <text evidence="7">The sequence shown here is derived from an EMBL/GenBank/DDBJ whole genome shotgun (WGS) entry which is preliminary data.</text>
</comment>
<sequence length="461" mass="49944">MPIRPPAIDVLFLSWRDASHPEGGGSERYVHRMAEGLAARGLRVELFCAAHDRAPAEETVRGVRVVRRGGRLGVYARALIRVALRRPGVVVDVQNGLPFFSRLVSRSVVVLVHHVHREQWPIVFGRIGGAIGWWIESVLSPRLYRRCRYVTVSGSTADELVELGVGRDRIAIVPNGVEPAPEVAHGRSATPRLVVLGRLVPHKRVEHAVEVLARLRPRWPELRLDVVGEGWWDERLREQVAELGVVDAVTFHGYVDEPVKHGLLARAWVHLCPSVKEGWGLAVSEAGSHGVPTVGYRAAGGLRESVLDGRTGVLVDDLDELTAAVERLLGDPAGREAMGEAAERHAASLTWPASVEAFASTVLPTLRGSAAVAVPEHLEGRGAGVGGAAALLERVVRVGDGRGPGDRRDAEHGTDGEGDQRSHERLHSLTRFPRGRRRAGTVDADLMIHNAEPTTAPAARA</sequence>
<dbReference type="PANTHER" id="PTHR12526:SF640">
    <property type="entry name" value="COLANIC ACID BIOSYNTHESIS GLYCOSYLTRANSFERASE WCAL-RELATED"/>
    <property type="match status" value="1"/>
</dbReference>
<evidence type="ECO:0000256" key="2">
    <source>
        <dbReference type="ARBA" id="ARBA00022676"/>
    </source>
</evidence>
<organism evidence="7 8">
    <name type="scientific">Blastococcus jejuensis</name>
    <dbReference type="NCBI Taxonomy" id="351224"/>
    <lineage>
        <taxon>Bacteria</taxon>
        <taxon>Bacillati</taxon>
        <taxon>Actinomycetota</taxon>
        <taxon>Actinomycetes</taxon>
        <taxon>Geodermatophilales</taxon>
        <taxon>Geodermatophilaceae</taxon>
        <taxon>Blastococcus</taxon>
    </lineage>
</organism>
<reference evidence="8" key="1">
    <citation type="journal article" date="2019" name="Int. J. Syst. Evol. Microbiol.">
        <title>The Global Catalogue of Microorganisms (GCM) 10K type strain sequencing project: providing services to taxonomists for standard genome sequencing and annotation.</title>
        <authorList>
            <consortium name="The Broad Institute Genomics Platform"/>
            <consortium name="The Broad Institute Genome Sequencing Center for Infectious Disease"/>
            <person name="Wu L."/>
            <person name="Ma J."/>
        </authorList>
    </citation>
    <scope>NUCLEOTIDE SEQUENCE [LARGE SCALE GENOMIC DNA]</scope>
    <source>
        <strain evidence="8">JCM 15614</strain>
    </source>
</reference>
<dbReference type="InterPro" id="IPR001296">
    <property type="entry name" value="Glyco_trans_1"/>
</dbReference>
<evidence type="ECO:0000313" key="8">
    <source>
        <dbReference type="Proteomes" id="UP001499924"/>
    </source>
</evidence>
<protein>
    <submittedName>
        <fullName evidence="7">Glycosyltransferase family 4 protein</fullName>
    </submittedName>
</protein>
<evidence type="ECO:0000259" key="6">
    <source>
        <dbReference type="Pfam" id="PF13439"/>
    </source>
</evidence>
<feature type="compositionally biased region" description="Basic and acidic residues" evidence="4">
    <location>
        <begin position="398"/>
        <end position="427"/>
    </location>
</feature>
<dbReference type="CDD" id="cd03801">
    <property type="entry name" value="GT4_PimA-like"/>
    <property type="match status" value="1"/>
</dbReference>
<keyword evidence="8" id="KW-1185">Reference proteome</keyword>
<dbReference type="Gene3D" id="3.40.50.2000">
    <property type="entry name" value="Glycogen Phosphorylase B"/>
    <property type="match status" value="2"/>
</dbReference>
<comment type="similarity">
    <text evidence="1">Belongs to the glycosyltransferase group 1 family. Glycosyltransferase 4 subfamily.</text>
</comment>